<sequence>LHSLFKSPQELQLSITSSSTPNEPLDAQFFPDCGIPLLPDPKPEQLYIYLHAFRSVPFSFSSEYQTDCWDFSSPMPWWSVNEEWKARKVAVQ</sequence>
<protein>
    <submittedName>
        <fullName evidence="1">Uncharacterized protein</fullName>
    </submittedName>
</protein>
<dbReference type="VEuPathDB" id="FungiDB:VP01_6985g1"/>
<dbReference type="Proteomes" id="UP000037035">
    <property type="component" value="Unassembled WGS sequence"/>
</dbReference>
<accession>A0A0L6UE18</accession>
<organism evidence="1 2">
    <name type="scientific">Puccinia sorghi</name>
    <dbReference type="NCBI Taxonomy" id="27349"/>
    <lineage>
        <taxon>Eukaryota</taxon>
        <taxon>Fungi</taxon>
        <taxon>Dikarya</taxon>
        <taxon>Basidiomycota</taxon>
        <taxon>Pucciniomycotina</taxon>
        <taxon>Pucciniomycetes</taxon>
        <taxon>Pucciniales</taxon>
        <taxon>Pucciniaceae</taxon>
        <taxon>Puccinia</taxon>
    </lineage>
</organism>
<feature type="non-terminal residue" evidence="1">
    <location>
        <position position="1"/>
    </location>
</feature>
<evidence type="ECO:0000313" key="2">
    <source>
        <dbReference type="Proteomes" id="UP000037035"/>
    </source>
</evidence>
<dbReference type="STRING" id="27349.A0A0L6UE18"/>
<keyword evidence="2" id="KW-1185">Reference proteome</keyword>
<dbReference type="OrthoDB" id="424794at2759"/>
<comment type="caution">
    <text evidence="1">The sequence shown here is derived from an EMBL/GenBank/DDBJ whole genome shotgun (WGS) entry which is preliminary data.</text>
</comment>
<dbReference type="EMBL" id="LAVV01012366">
    <property type="protein sequence ID" value="KNZ46761.1"/>
    <property type="molecule type" value="Genomic_DNA"/>
</dbReference>
<evidence type="ECO:0000313" key="1">
    <source>
        <dbReference type="EMBL" id="KNZ46761.1"/>
    </source>
</evidence>
<proteinExistence type="predicted"/>
<reference evidence="1 2" key="1">
    <citation type="submission" date="2015-08" db="EMBL/GenBank/DDBJ databases">
        <title>Next Generation Sequencing and Analysis of the Genome of Puccinia sorghi L Schw, the Causal Agent of Maize Common Rust.</title>
        <authorList>
            <person name="Rochi L."/>
            <person name="Burguener G."/>
            <person name="Darino M."/>
            <person name="Turjanski A."/>
            <person name="Kreff E."/>
            <person name="Dieguez M.J."/>
            <person name="Sacco F."/>
        </authorList>
    </citation>
    <scope>NUCLEOTIDE SEQUENCE [LARGE SCALE GENOMIC DNA]</scope>
    <source>
        <strain evidence="1 2">RO10H11247</strain>
    </source>
</reference>
<dbReference type="AlphaFoldDB" id="A0A0L6UE18"/>
<name>A0A0L6UE18_9BASI</name>
<gene>
    <name evidence="1" type="ORF">VP01_6985g1</name>
</gene>